<proteinExistence type="predicted"/>
<evidence type="ECO:0000313" key="2">
    <source>
        <dbReference type="Proteomes" id="UP001374579"/>
    </source>
</evidence>
<evidence type="ECO:0008006" key="3">
    <source>
        <dbReference type="Google" id="ProtNLM"/>
    </source>
</evidence>
<dbReference type="EMBL" id="JBAMIC010000003">
    <property type="protein sequence ID" value="KAK7109344.1"/>
    <property type="molecule type" value="Genomic_DNA"/>
</dbReference>
<protein>
    <recommendedName>
        <fullName evidence="3">EGF-like domain-containing protein</fullName>
    </recommendedName>
</protein>
<reference evidence="1 2" key="1">
    <citation type="submission" date="2024-02" db="EMBL/GenBank/DDBJ databases">
        <title>Chromosome-scale genome assembly of the rough periwinkle Littorina saxatilis.</title>
        <authorList>
            <person name="De Jode A."/>
            <person name="Faria R."/>
            <person name="Formenti G."/>
            <person name="Sims Y."/>
            <person name="Smith T.P."/>
            <person name="Tracey A."/>
            <person name="Wood J.M.D."/>
            <person name="Zagrodzka Z.B."/>
            <person name="Johannesson K."/>
            <person name="Butlin R.K."/>
            <person name="Leder E.H."/>
        </authorList>
    </citation>
    <scope>NUCLEOTIDE SEQUENCE [LARGE SCALE GENOMIC DNA]</scope>
    <source>
        <strain evidence="1">Snail1</strain>
        <tissue evidence="1">Muscle</tissue>
    </source>
</reference>
<dbReference type="Proteomes" id="UP001374579">
    <property type="component" value="Unassembled WGS sequence"/>
</dbReference>
<accession>A0AAN9BQG9</accession>
<dbReference type="AlphaFoldDB" id="A0AAN9BQG9"/>
<comment type="caution">
    <text evidence="1">The sequence shown here is derived from an EMBL/GenBank/DDBJ whole genome shotgun (WGS) entry which is preliminary data.</text>
</comment>
<organism evidence="1 2">
    <name type="scientific">Littorina saxatilis</name>
    <dbReference type="NCBI Taxonomy" id="31220"/>
    <lineage>
        <taxon>Eukaryota</taxon>
        <taxon>Metazoa</taxon>
        <taxon>Spiralia</taxon>
        <taxon>Lophotrochozoa</taxon>
        <taxon>Mollusca</taxon>
        <taxon>Gastropoda</taxon>
        <taxon>Caenogastropoda</taxon>
        <taxon>Littorinimorpha</taxon>
        <taxon>Littorinoidea</taxon>
        <taxon>Littorinidae</taxon>
        <taxon>Littorina</taxon>
    </lineage>
</organism>
<sequence length="142" mass="15015">MGNFTATSRLNCVRECTSQPSCRSCTFCQVGATKTCALSTDHQPSCSALTFSDSQCSVAELMVDVCKNGGQFNKMTMECDCLENWEGNVCEKSRSTFPAVTTPAPPQTGTAQYSQTTKKDCKGLLCPVGEAVESALGLVTGG</sequence>
<name>A0AAN9BQG9_9CAEN</name>
<gene>
    <name evidence="1" type="ORF">V1264_013399</name>
</gene>
<evidence type="ECO:0000313" key="1">
    <source>
        <dbReference type="EMBL" id="KAK7109344.1"/>
    </source>
</evidence>
<keyword evidence="2" id="KW-1185">Reference proteome</keyword>